<dbReference type="EMBL" id="FMYL01000015">
    <property type="protein sequence ID" value="SDC26853.1"/>
    <property type="molecule type" value="Genomic_DNA"/>
</dbReference>
<dbReference type="InterPro" id="IPR000845">
    <property type="entry name" value="Nucleoside_phosphorylase_d"/>
</dbReference>
<dbReference type="InterPro" id="IPR035994">
    <property type="entry name" value="Nucleoside_phosphorylase_sf"/>
</dbReference>
<evidence type="ECO:0000259" key="1">
    <source>
        <dbReference type="Pfam" id="PF01048"/>
    </source>
</evidence>
<dbReference type="GO" id="GO:0009116">
    <property type="term" value="P:nucleoside metabolic process"/>
    <property type="evidence" value="ECO:0007669"/>
    <property type="project" value="InterPro"/>
</dbReference>
<evidence type="ECO:0000313" key="2">
    <source>
        <dbReference type="EMBL" id="SDC26853.1"/>
    </source>
</evidence>
<name>A0A1G6K7E0_9GAMM</name>
<dbReference type="CDD" id="cd09008">
    <property type="entry name" value="MTAN"/>
    <property type="match status" value="1"/>
</dbReference>
<organism evidence="2 3">
    <name type="scientific">Acinetobacter boissieri</name>
    <dbReference type="NCBI Taxonomy" id="1219383"/>
    <lineage>
        <taxon>Bacteria</taxon>
        <taxon>Pseudomonadati</taxon>
        <taxon>Pseudomonadota</taxon>
        <taxon>Gammaproteobacteria</taxon>
        <taxon>Moraxellales</taxon>
        <taxon>Moraxellaceae</taxon>
        <taxon>Acinetobacter</taxon>
    </lineage>
</organism>
<proteinExistence type="predicted"/>
<reference evidence="3" key="1">
    <citation type="submission" date="2016-09" db="EMBL/GenBank/DDBJ databases">
        <authorList>
            <person name="Varghese N."/>
            <person name="Submissions S."/>
        </authorList>
    </citation>
    <scope>NUCLEOTIDE SEQUENCE [LARGE SCALE GENOMIC DNA]</scope>
    <source>
        <strain evidence="3">ANC 4422</strain>
    </source>
</reference>
<sequence length="361" mass="39330">MLILFHYYFLFRIFMNLKKLSLFSLAIGCGIALIGCSNTINKKTLNSTILQHSNFLSDSTPRIAIIAAFGQEADLLLASLKNKKEYLIQGKKFTTGLLENKTVVITLSGISMTNAAMTTQLLADHFNSQKIIFSGIAGSLNPDYHVGDVVIVKSWIAPNEIFYANNTQIPSACGSAGDISCLGLKLDQNIPAYNTHFFRQTNVINSINYQNIALTTQIGSKAIPVAYGEMKTDFTVDPIMLSTATLIQKTTQPSLETICTDKNNCYQPKIIIGERGVSSGSFLANSSYRDYLHQQFKGDCVDMETAAVAQVAYANNIPFIAFRSLSDLAGADHDPNVGAFFSSGVAQRNAAKVTIAFIKAL</sequence>
<dbReference type="AlphaFoldDB" id="A0A1G6K7E0"/>
<gene>
    <name evidence="2" type="ORF">SAMN05421733_1151</name>
</gene>
<dbReference type="PANTHER" id="PTHR21234">
    <property type="entry name" value="PURINE NUCLEOSIDE PHOSPHORYLASE"/>
    <property type="match status" value="1"/>
</dbReference>
<dbReference type="GO" id="GO:0003824">
    <property type="term" value="F:catalytic activity"/>
    <property type="evidence" value="ECO:0007669"/>
    <property type="project" value="InterPro"/>
</dbReference>
<feature type="domain" description="Nucleoside phosphorylase" evidence="1">
    <location>
        <begin position="62"/>
        <end position="156"/>
    </location>
</feature>
<dbReference type="Gene3D" id="3.40.50.1580">
    <property type="entry name" value="Nucleoside phosphorylase domain"/>
    <property type="match status" value="1"/>
</dbReference>
<dbReference type="Proteomes" id="UP000242501">
    <property type="component" value="Unassembled WGS sequence"/>
</dbReference>
<keyword evidence="3" id="KW-1185">Reference proteome</keyword>
<dbReference type="PANTHER" id="PTHR21234:SF42">
    <property type="entry name" value="PHOSPHORYLASE SUPERFAMILY PROTEIN"/>
    <property type="match status" value="1"/>
</dbReference>
<dbReference type="Pfam" id="PF01048">
    <property type="entry name" value="PNP_UDP_1"/>
    <property type="match status" value="2"/>
</dbReference>
<accession>A0A1G6K7E0</accession>
<protein>
    <submittedName>
        <fullName evidence="2">Adenosylhomocysteine nucleosidase</fullName>
    </submittedName>
</protein>
<dbReference type="SUPFAM" id="SSF53167">
    <property type="entry name" value="Purine and uridine phosphorylases"/>
    <property type="match status" value="1"/>
</dbReference>
<feature type="domain" description="Nucleoside phosphorylase" evidence="1">
    <location>
        <begin position="278"/>
        <end position="355"/>
    </location>
</feature>
<evidence type="ECO:0000313" key="3">
    <source>
        <dbReference type="Proteomes" id="UP000242501"/>
    </source>
</evidence>